<dbReference type="Pfam" id="PF01844">
    <property type="entry name" value="HNH"/>
    <property type="match status" value="1"/>
</dbReference>
<evidence type="ECO:0000259" key="1">
    <source>
        <dbReference type="SMART" id="SM00507"/>
    </source>
</evidence>
<organism evidence="2 3">
    <name type="scientific">Nocardia thailandica</name>
    <dbReference type="NCBI Taxonomy" id="257275"/>
    <lineage>
        <taxon>Bacteria</taxon>
        <taxon>Bacillati</taxon>
        <taxon>Actinomycetota</taxon>
        <taxon>Actinomycetes</taxon>
        <taxon>Mycobacteriales</taxon>
        <taxon>Nocardiaceae</taxon>
        <taxon>Nocardia</taxon>
    </lineage>
</organism>
<proteinExistence type="predicted"/>
<dbReference type="InterPro" id="IPR002711">
    <property type="entry name" value="HNH"/>
</dbReference>
<name>A0ABW6PI75_9NOCA</name>
<gene>
    <name evidence="2" type="ORF">ACFYTF_04575</name>
</gene>
<comment type="caution">
    <text evidence="2">The sequence shown here is derived from an EMBL/GenBank/DDBJ whole genome shotgun (WGS) entry which is preliminary data.</text>
</comment>
<keyword evidence="3" id="KW-1185">Reference proteome</keyword>
<dbReference type="InterPro" id="IPR003615">
    <property type="entry name" value="HNH_nuc"/>
</dbReference>
<keyword evidence="2" id="KW-0540">Nuclease</keyword>
<dbReference type="SMART" id="SM00507">
    <property type="entry name" value="HNHc"/>
    <property type="match status" value="1"/>
</dbReference>
<dbReference type="InterPro" id="IPR052892">
    <property type="entry name" value="NA-targeting_endonuclease"/>
</dbReference>
<dbReference type="GO" id="GO:0004519">
    <property type="term" value="F:endonuclease activity"/>
    <property type="evidence" value="ECO:0007669"/>
    <property type="project" value="UniProtKB-KW"/>
</dbReference>
<dbReference type="PANTHER" id="PTHR33877:SF2">
    <property type="entry name" value="OS07G0170200 PROTEIN"/>
    <property type="match status" value="1"/>
</dbReference>
<dbReference type="PANTHER" id="PTHR33877">
    <property type="entry name" value="SLL1193 PROTEIN"/>
    <property type="match status" value="1"/>
</dbReference>
<dbReference type="RefSeq" id="WP_387699103.1">
    <property type="nucleotide sequence ID" value="NZ_JBIAMX010000002.1"/>
</dbReference>
<sequence length="239" mass="26645">MPREQITLPLSLFHEDEFCALNTAQHAFLVLLTRREHGSLGVLPLLVSRYSNGTAGLSKLDFLEAVRALAFRGWVDLDEGYGDVFVRRYLELSGATRNPNRLRAAIAEAREVESPLIREAVAAVLAGIGRLDADAAAVRLAGAAPRRRPSRPKIPDPVRQAVYVRDQWRCVYCARQFAPVERGAPEDQLTNTWLELDHVMPFVHGGLDAVENLRAACSVCNRRRGVDEFDSWSERLSEG</sequence>
<evidence type="ECO:0000313" key="2">
    <source>
        <dbReference type="EMBL" id="MFF0542091.1"/>
    </source>
</evidence>
<dbReference type="Gene3D" id="1.10.30.50">
    <property type="match status" value="1"/>
</dbReference>
<feature type="domain" description="HNH nuclease" evidence="1">
    <location>
        <begin position="157"/>
        <end position="222"/>
    </location>
</feature>
<reference evidence="2 3" key="1">
    <citation type="submission" date="2024-10" db="EMBL/GenBank/DDBJ databases">
        <title>The Natural Products Discovery Center: Release of the First 8490 Sequenced Strains for Exploring Actinobacteria Biosynthetic Diversity.</title>
        <authorList>
            <person name="Kalkreuter E."/>
            <person name="Kautsar S.A."/>
            <person name="Yang D."/>
            <person name="Bader C.D."/>
            <person name="Teijaro C.N."/>
            <person name="Fluegel L."/>
            <person name="Davis C.M."/>
            <person name="Simpson J.R."/>
            <person name="Lauterbach L."/>
            <person name="Steele A.D."/>
            <person name="Gui C."/>
            <person name="Meng S."/>
            <person name="Li G."/>
            <person name="Viehrig K."/>
            <person name="Ye F."/>
            <person name="Su P."/>
            <person name="Kiefer A.F."/>
            <person name="Nichols A."/>
            <person name="Cepeda A.J."/>
            <person name="Yan W."/>
            <person name="Fan B."/>
            <person name="Jiang Y."/>
            <person name="Adhikari A."/>
            <person name="Zheng C.-J."/>
            <person name="Schuster L."/>
            <person name="Cowan T.M."/>
            <person name="Smanski M.J."/>
            <person name="Chevrette M.G."/>
            <person name="De Carvalho L.P.S."/>
            <person name="Shen B."/>
        </authorList>
    </citation>
    <scope>NUCLEOTIDE SEQUENCE [LARGE SCALE GENOMIC DNA]</scope>
    <source>
        <strain evidence="2 3">NPDC004045</strain>
    </source>
</reference>
<protein>
    <submittedName>
        <fullName evidence="2">HNH endonuclease</fullName>
    </submittedName>
</protein>
<keyword evidence="2" id="KW-0255">Endonuclease</keyword>
<keyword evidence="2" id="KW-0378">Hydrolase</keyword>
<dbReference type="CDD" id="cd00085">
    <property type="entry name" value="HNHc"/>
    <property type="match status" value="1"/>
</dbReference>
<accession>A0ABW6PI75</accession>
<dbReference type="EMBL" id="JBIAMX010000002">
    <property type="protein sequence ID" value="MFF0542091.1"/>
    <property type="molecule type" value="Genomic_DNA"/>
</dbReference>
<evidence type="ECO:0000313" key="3">
    <source>
        <dbReference type="Proteomes" id="UP001601444"/>
    </source>
</evidence>
<dbReference type="Proteomes" id="UP001601444">
    <property type="component" value="Unassembled WGS sequence"/>
</dbReference>